<dbReference type="Pfam" id="PF04338">
    <property type="entry name" value="DUF481"/>
    <property type="match status" value="1"/>
</dbReference>
<keyword evidence="3" id="KW-1185">Reference proteome</keyword>
<accession>A0ABS1CLF5</accession>
<proteinExistence type="predicted"/>
<reference evidence="2 3" key="1">
    <citation type="journal article" date="2020" name="Microorganisms">
        <title>Osmotic Adaptation and Compatible Solute Biosynthesis of Phototrophic Bacteria as Revealed from Genome Analyses.</title>
        <authorList>
            <person name="Imhoff J.F."/>
            <person name="Rahn T."/>
            <person name="Kunzel S."/>
            <person name="Keller A."/>
            <person name="Neulinger S.C."/>
        </authorList>
    </citation>
    <scope>NUCLEOTIDE SEQUENCE [LARGE SCALE GENOMIC DNA]</scope>
    <source>
        <strain evidence="2 3">DSM 6210</strain>
    </source>
</reference>
<dbReference type="EMBL" id="NRRV01000057">
    <property type="protein sequence ID" value="MBK1632767.1"/>
    <property type="molecule type" value="Genomic_DNA"/>
</dbReference>
<dbReference type="Proteomes" id="UP000748752">
    <property type="component" value="Unassembled WGS sequence"/>
</dbReference>
<sequence length="306" mass="32909">MQDKQTICRRPSRPGTPPRPAAPARRGDRAPAPRMLAALLAGLLGIPAAGLAQEAPPPPPQVSGGESVGADVSGNESAKKLFTLRDLPRPDAPPAWAGEAQLGYAASSGNSDSNNVNANLLISYTAFPWRHFLGAEARFADSEGETTTERYAAGYKPEYFFTRRTFAFGFLGYDRDPFSNIESRYSATIGLGHALIDTERQTLTLQLGGGYRMTRFTDDTPDSDEPVARGAFNYGLRLTDNTSFRQDLSVMAGSDNTFTESITSLQVSMTDNLALSLSYTVLNNSFTPPGIDSTDTFTSVNLVAGF</sequence>
<dbReference type="InterPro" id="IPR007433">
    <property type="entry name" value="DUF481"/>
</dbReference>
<name>A0ABS1CLF5_9GAMM</name>
<comment type="caution">
    <text evidence="2">The sequence shown here is derived from an EMBL/GenBank/DDBJ whole genome shotgun (WGS) entry which is preliminary data.</text>
</comment>
<evidence type="ECO:0000313" key="2">
    <source>
        <dbReference type="EMBL" id="MBK1632767.1"/>
    </source>
</evidence>
<gene>
    <name evidence="2" type="ORF">CKO31_18850</name>
</gene>
<feature type="region of interest" description="Disordered" evidence="1">
    <location>
        <begin position="51"/>
        <end position="71"/>
    </location>
</feature>
<evidence type="ECO:0008006" key="4">
    <source>
        <dbReference type="Google" id="ProtNLM"/>
    </source>
</evidence>
<evidence type="ECO:0000256" key="1">
    <source>
        <dbReference type="SAM" id="MobiDB-lite"/>
    </source>
</evidence>
<evidence type="ECO:0000313" key="3">
    <source>
        <dbReference type="Proteomes" id="UP000748752"/>
    </source>
</evidence>
<organism evidence="2 3">
    <name type="scientific">Thiohalocapsa halophila</name>
    <dbReference type="NCBI Taxonomy" id="69359"/>
    <lineage>
        <taxon>Bacteria</taxon>
        <taxon>Pseudomonadati</taxon>
        <taxon>Pseudomonadota</taxon>
        <taxon>Gammaproteobacteria</taxon>
        <taxon>Chromatiales</taxon>
        <taxon>Chromatiaceae</taxon>
        <taxon>Thiohalocapsa</taxon>
    </lineage>
</organism>
<protein>
    <recommendedName>
        <fullName evidence="4">DUF481 domain-containing protein</fullName>
    </recommendedName>
</protein>
<feature type="region of interest" description="Disordered" evidence="1">
    <location>
        <begin position="1"/>
        <end position="32"/>
    </location>
</feature>